<evidence type="ECO:0000259" key="1">
    <source>
        <dbReference type="Pfam" id="PF13456"/>
    </source>
</evidence>
<dbReference type="GO" id="GO:0004523">
    <property type="term" value="F:RNA-DNA hybrid ribonuclease activity"/>
    <property type="evidence" value="ECO:0007669"/>
    <property type="project" value="InterPro"/>
</dbReference>
<comment type="caution">
    <text evidence="2">The sequence shown here is derived from an EMBL/GenBank/DDBJ whole genome shotgun (WGS) entry which is preliminary data.</text>
</comment>
<name>A0A9D3VW46_9ROSI</name>
<dbReference type="EMBL" id="JAIQCV010000005">
    <property type="protein sequence ID" value="KAH1098427.1"/>
    <property type="molecule type" value="Genomic_DNA"/>
</dbReference>
<feature type="non-terminal residue" evidence="2">
    <location>
        <position position="270"/>
    </location>
</feature>
<evidence type="ECO:0000313" key="2">
    <source>
        <dbReference type="EMBL" id="KAH1098427.1"/>
    </source>
</evidence>
<dbReference type="GO" id="GO:0003676">
    <property type="term" value="F:nucleic acid binding"/>
    <property type="evidence" value="ECO:0007669"/>
    <property type="project" value="InterPro"/>
</dbReference>
<feature type="domain" description="RNase H type-1" evidence="1">
    <location>
        <begin position="31"/>
        <end position="134"/>
    </location>
</feature>
<accession>A0A9D3VW46</accession>
<dbReference type="Gene3D" id="3.30.420.10">
    <property type="entry name" value="Ribonuclease H-like superfamily/Ribonuclease H"/>
    <property type="match status" value="1"/>
</dbReference>
<reference evidence="2 3" key="1">
    <citation type="journal article" date="2021" name="Plant Biotechnol. J.">
        <title>Multi-omics assisted identification of the key and species-specific regulatory components of drought-tolerant mechanisms in Gossypium stocksii.</title>
        <authorList>
            <person name="Yu D."/>
            <person name="Ke L."/>
            <person name="Zhang D."/>
            <person name="Wu Y."/>
            <person name="Sun Y."/>
            <person name="Mei J."/>
            <person name="Sun J."/>
            <person name="Sun Y."/>
        </authorList>
    </citation>
    <scope>NUCLEOTIDE SEQUENCE [LARGE SCALE GENOMIC DNA]</scope>
    <source>
        <strain evidence="3">cv. E1</strain>
        <tissue evidence="2">Leaf</tissue>
    </source>
</reference>
<dbReference type="SUPFAM" id="SSF53098">
    <property type="entry name" value="Ribonuclease H-like"/>
    <property type="match status" value="1"/>
</dbReference>
<organism evidence="2 3">
    <name type="scientific">Gossypium stocksii</name>
    <dbReference type="NCBI Taxonomy" id="47602"/>
    <lineage>
        <taxon>Eukaryota</taxon>
        <taxon>Viridiplantae</taxon>
        <taxon>Streptophyta</taxon>
        <taxon>Embryophyta</taxon>
        <taxon>Tracheophyta</taxon>
        <taxon>Spermatophyta</taxon>
        <taxon>Magnoliopsida</taxon>
        <taxon>eudicotyledons</taxon>
        <taxon>Gunneridae</taxon>
        <taxon>Pentapetalae</taxon>
        <taxon>rosids</taxon>
        <taxon>malvids</taxon>
        <taxon>Malvales</taxon>
        <taxon>Malvaceae</taxon>
        <taxon>Malvoideae</taxon>
        <taxon>Gossypium</taxon>
    </lineage>
</organism>
<dbReference type="PANTHER" id="PTHR33325:SF11">
    <property type="entry name" value="COLD SHOCK DOMAIN-CONTAINING PROTEIN 4-LIKE"/>
    <property type="match status" value="1"/>
</dbReference>
<proteinExistence type="predicted"/>
<dbReference type="CDD" id="cd06222">
    <property type="entry name" value="RNase_H_like"/>
    <property type="match status" value="1"/>
</dbReference>
<dbReference type="Proteomes" id="UP000828251">
    <property type="component" value="Unassembled WGS sequence"/>
</dbReference>
<dbReference type="Pfam" id="PF13456">
    <property type="entry name" value="RVT_3"/>
    <property type="match status" value="1"/>
</dbReference>
<keyword evidence="3" id="KW-1185">Reference proteome</keyword>
<dbReference type="InterPro" id="IPR036397">
    <property type="entry name" value="RNaseH_sf"/>
</dbReference>
<protein>
    <recommendedName>
        <fullName evidence="1">RNase H type-1 domain-containing protein</fullName>
    </recommendedName>
</protein>
<dbReference type="AlphaFoldDB" id="A0A9D3VW46"/>
<dbReference type="OrthoDB" id="1737433at2759"/>
<sequence>MKIWKSKIILPRFSSILMRQYTRILELHLLGVARDMNGQWLFDFSRYLGKCLIFDAELWDIFEGLKLLQRRGHDRVIILLDGQDVIRAIQGSNLATSNSTLIRRIQSILSQENSWILHYIAREHNEVADCLKKEALSSRIELQFFNVPIPKVRRFIVIIMSNLAKLEFAALDILGKNYLSWVLDVEIYLDAKGLGNTILVDEEPSNQDNATAMIFICHHLHERLKVKYFIVKDPIVLWINLKERFNHQKMVILPKTRYDWKHLWLQDFKI</sequence>
<dbReference type="InterPro" id="IPR044730">
    <property type="entry name" value="RNase_H-like_dom_plant"/>
</dbReference>
<dbReference type="InterPro" id="IPR012337">
    <property type="entry name" value="RNaseH-like_sf"/>
</dbReference>
<dbReference type="InterPro" id="IPR002156">
    <property type="entry name" value="RNaseH_domain"/>
</dbReference>
<evidence type="ECO:0000313" key="3">
    <source>
        <dbReference type="Proteomes" id="UP000828251"/>
    </source>
</evidence>
<gene>
    <name evidence="2" type="ORF">J1N35_015348</name>
</gene>
<dbReference type="PANTHER" id="PTHR33325">
    <property type="entry name" value="ZINC FINGER, CCHC-TYPE-RELATED"/>
    <property type="match status" value="1"/>
</dbReference>